<evidence type="ECO:0000256" key="1">
    <source>
        <dbReference type="ARBA" id="ARBA00004651"/>
    </source>
</evidence>
<keyword evidence="5" id="KW-0812">Transmembrane</keyword>
<evidence type="ECO:0000256" key="3">
    <source>
        <dbReference type="ARBA" id="ARBA00022448"/>
    </source>
</evidence>
<dbReference type="InterPro" id="IPR025720">
    <property type="entry name" value="RibU"/>
</dbReference>
<proteinExistence type="inferred from homology"/>
<gene>
    <name evidence="9" type="ORF">FA707_05665</name>
</gene>
<evidence type="ECO:0000256" key="8">
    <source>
        <dbReference type="PIRNR" id="PIRNR037778"/>
    </source>
</evidence>
<dbReference type="KEGG" id="vao:FA707_05665"/>
<sequence length="203" mass="22213">MDPSRRVSVLKKSKVQRMVIIAMLAAVSFVLMFFAFPILPTVPFMKVDFSEIPILIGTFILGPIAGIGIAALRSILHLLSTGFSIPNMIGDLASFLAAIALILPIYYIYKNKHNNVGLVFGLVVGVVTSTVVMSLANYSFILPVYAKFAGFVLPGTMADYIFLGVVPFNLVKGVIVNTLFFAVYKSLVPWLNKKEESAKNYVI</sequence>
<keyword evidence="7 8" id="KW-0472">Membrane</keyword>
<name>A0A4D7CX85_9ENTE</name>
<comment type="subcellular location">
    <subcellularLocation>
        <location evidence="1">Cell membrane</location>
        <topology evidence="1">Multi-pass membrane protein</topology>
    </subcellularLocation>
</comment>
<accession>A0A4D7CX85</accession>
<protein>
    <recommendedName>
        <fullName evidence="8">Riboflavin transporter</fullName>
    </recommendedName>
</protein>
<keyword evidence="3 8" id="KW-0813">Transport</keyword>
<dbReference type="PANTHER" id="PTHR38438:SF1">
    <property type="entry name" value="RIBOFLAVIN TRANSPORTER RIBU"/>
    <property type="match status" value="1"/>
</dbReference>
<evidence type="ECO:0000256" key="4">
    <source>
        <dbReference type="ARBA" id="ARBA00022475"/>
    </source>
</evidence>
<dbReference type="Proteomes" id="UP000298615">
    <property type="component" value="Chromosome"/>
</dbReference>
<evidence type="ECO:0000256" key="6">
    <source>
        <dbReference type="ARBA" id="ARBA00022989"/>
    </source>
</evidence>
<dbReference type="PANTHER" id="PTHR38438">
    <property type="entry name" value="RIBOFLAVIN TRANSPORTER RIBU"/>
    <property type="match status" value="1"/>
</dbReference>
<dbReference type="InterPro" id="IPR024529">
    <property type="entry name" value="ECF_trnsprt_substrate-spec"/>
</dbReference>
<keyword evidence="10" id="KW-1185">Reference proteome</keyword>
<dbReference type="EMBL" id="CP039712">
    <property type="protein sequence ID" value="QCI86486.1"/>
    <property type="molecule type" value="Genomic_DNA"/>
</dbReference>
<evidence type="ECO:0000256" key="7">
    <source>
        <dbReference type="ARBA" id="ARBA00023136"/>
    </source>
</evidence>
<reference evidence="9 10" key="1">
    <citation type="submission" date="2019-04" db="EMBL/GenBank/DDBJ databases">
        <title>Vagococcus sp. nov., isolated from faeces of yaks (Bos grunniens).</title>
        <authorList>
            <person name="Ge Y."/>
        </authorList>
    </citation>
    <scope>NUCLEOTIDE SEQUENCE [LARGE SCALE GENOMIC DNA]</scope>
    <source>
        <strain evidence="9 10">MN-17</strain>
    </source>
</reference>
<evidence type="ECO:0000256" key="5">
    <source>
        <dbReference type="ARBA" id="ARBA00022692"/>
    </source>
</evidence>
<dbReference type="GO" id="GO:0005886">
    <property type="term" value="C:plasma membrane"/>
    <property type="evidence" value="ECO:0007669"/>
    <property type="project" value="UniProtKB-SubCell"/>
</dbReference>
<evidence type="ECO:0000313" key="9">
    <source>
        <dbReference type="EMBL" id="QCI86486.1"/>
    </source>
</evidence>
<comment type="similarity">
    <text evidence="2 8">Belongs to the prokaryotic riboflavin transporter (P-RFT) (TC 2.A.87) family.</text>
</comment>
<dbReference type="Pfam" id="PF12822">
    <property type="entry name" value="ECF_trnsprt"/>
    <property type="match status" value="1"/>
</dbReference>
<comment type="function">
    <text evidence="8">Probably a riboflavin-binding protein that interacts with the energy-coupling factor (ECF) ABC-transporter complex.</text>
</comment>
<organism evidence="9 10">
    <name type="scientific">Vagococcus zengguangii</name>
    <dbReference type="NCBI Taxonomy" id="2571750"/>
    <lineage>
        <taxon>Bacteria</taxon>
        <taxon>Bacillati</taxon>
        <taxon>Bacillota</taxon>
        <taxon>Bacilli</taxon>
        <taxon>Lactobacillales</taxon>
        <taxon>Enterococcaceae</taxon>
        <taxon>Vagococcus</taxon>
    </lineage>
</organism>
<dbReference type="PIRSF" id="PIRSF037778">
    <property type="entry name" value="UCP037778_transp_RibU"/>
    <property type="match status" value="1"/>
</dbReference>
<dbReference type="AlphaFoldDB" id="A0A4D7CX85"/>
<dbReference type="GO" id="GO:0032217">
    <property type="term" value="F:riboflavin transmembrane transporter activity"/>
    <property type="evidence" value="ECO:0007669"/>
    <property type="project" value="UniProtKB-UniRule"/>
</dbReference>
<dbReference type="OrthoDB" id="9809216at2"/>
<evidence type="ECO:0000313" key="10">
    <source>
        <dbReference type="Proteomes" id="UP000298615"/>
    </source>
</evidence>
<keyword evidence="6" id="KW-1133">Transmembrane helix</keyword>
<keyword evidence="4 8" id="KW-1003">Cell membrane</keyword>
<dbReference type="Gene3D" id="1.10.1760.20">
    <property type="match status" value="1"/>
</dbReference>
<evidence type="ECO:0000256" key="2">
    <source>
        <dbReference type="ARBA" id="ARBA00005540"/>
    </source>
</evidence>